<dbReference type="GeneTree" id="ENSGT00940000158074"/>
<evidence type="ECO:0000256" key="11">
    <source>
        <dbReference type="ARBA" id="ARBA00023242"/>
    </source>
</evidence>
<evidence type="ECO:0000256" key="12">
    <source>
        <dbReference type="ARBA" id="ARBA00023306"/>
    </source>
</evidence>
<evidence type="ECO:0000313" key="15">
    <source>
        <dbReference type="Ensembl" id="ENSCABP00000022188.1"/>
    </source>
</evidence>
<dbReference type="Proteomes" id="UP000694404">
    <property type="component" value="Unplaced"/>
</dbReference>
<protein>
    <recommendedName>
        <fullName evidence="13">JmjC domain-containing protein 5</fullName>
    </recommendedName>
</protein>
<dbReference type="Pfam" id="PF24472">
    <property type="entry name" value="ARM_KDM8_N"/>
    <property type="match status" value="1"/>
</dbReference>
<accession>A0A8C0HHB8</accession>
<evidence type="ECO:0000259" key="14">
    <source>
        <dbReference type="PROSITE" id="PS51184"/>
    </source>
</evidence>
<keyword evidence="7" id="KW-0408">Iron</keyword>
<evidence type="ECO:0000256" key="6">
    <source>
        <dbReference type="ARBA" id="ARBA00023002"/>
    </source>
</evidence>
<keyword evidence="16" id="KW-1185">Reference proteome</keyword>
<evidence type="ECO:0000256" key="3">
    <source>
        <dbReference type="ARBA" id="ARBA00022723"/>
    </source>
</evidence>
<keyword evidence="6" id="KW-0560">Oxidoreductase</keyword>
<evidence type="ECO:0000256" key="7">
    <source>
        <dbReference type="ARBA" id="ARBA00023004"/>
    </source>
</evidence>
<dbReference type="GO" id="GO:0010468">
    <property type="term" value="P:regulation of gene expression"/>
    <property type="evidence" value="ECO:0007669"/>
    <property type="project" value="UniProtKB-ARBA"/>
</dbReference>
<comment type="cofactor">
    <cofactor evidence="1">
        <name>Fe(2+)</name>
        <dbReference type="ChEBI" id="CHEBI:29033"/>
    </cofactor>
</comment>
<feature type="domain" description="JmjC" evidence="14">
    <location>
        <begin position="263"/>
        <end position="408"/>
    </location>
</feature>
<keyword evidence="9" id="KW-0090">Biological rhythms</keyword>
<evidence type="ECO:0000256" key="2">
    <source>
        <dbReference type="ARBA" id="ARBA00004123"/>
    </source>
</evidence>
<dbReference type="SUPFAM" id="SSF51197">
    <property type="entry name" value="Clavaminate synthase-like"/>
    <property type="match status" value="1"/>
</dbReference>
<dbReference type="GO" id="GO:0003682">
    <property type="term" value="F:chromatin binding"/>
    <property type="evidence" value="ECO:0007669"/>
    <property type="project" value="UniProtKB-ARBA"/>
</dbReference>
<dbReference type="SMART" id="SM00558">
    <property type="entry name" value="JmjC"/>
    <property type="match status" value="1"/>
</dbReference>
<dbReference type="InterPro" id="IPR041667">
    <property type="entry name" value="Cupin_8"/>
</dbReference>
<keyword evidence="11" id="KW-0539">Nucleus</keyword>
<dbReference type="Pfam" id="PF13621">
    <property type="entry name" value="Cupin_8"/>
    <property type="match status" value="1"/>
</dbReference>
<gene>
    <name evidence="15" type="primary">KDM8</name>
</gene>
<comment type="subcellular location">
    <subcellularLocation>
        <location evidence="2">Nucleus</location>
    </subcellularLocation>
</comment>
<dbReference type="OMA" id="KASYQEC"/>
<dbReference type="GO" id="GO:0048511">
    <property type="term" value="P:rhythmic process"/>
    <property type="evidence" value="ECO:0007669"/>
    <property type="project" value="UniProtKB-KW"/>
</dbReference>
<evidence type="ECO:0000256" key="10">
    <source>
        <dbReference type="ARBA" id="ARBA00023163"/>
    </source>
</evidence>
<dbReference type="Ensembl" id="ENSCABT00000024310.1">
    <property type="protein sequence ID" value="ENSCABP00000022188.1"/>
    <property type="gene ID" value="ENSCABG00000016347.1"/>
</dbReference>
<evidence type="ECO:0000256" key="9">
    <source>
        <dbReference type="ARBA" id="ARBA00023108"/>
    </source>
</evidence>
<evidence type="ECO:0000256" key="1">
    <source>
        <dbReference type="ARBA" id="ARBA00001954"/>
    </source>
</evidence>
<reference evidence="15" key="1">
    <citation type="submission" date="2025-08" db="UniProtKB">
        <authorList>
            <consortium name="Ensembl"/>
        </authorList>
    </citation>
    <scope>IDENTIFICATION</scope>
</reference>
<dbReference type="FunFam" id="2.60.120.650:FF:000019">
    <property type="entry name" value="Bifunctional peptidase and arginyl-hydroxylase JMJD5"/>
    <property type="match status" value="1"/>
</dbReference>
<dbReference type="GO" id="GO:0051864">
    <property type="term" value="F:histone H3K36 demethylase activity"/>
    <property type="evidence" value="ECO:0007669"/>
    <property type="project" value="TreeGrafter"/>
</dbReference>
<dbReference type="PANTHER" id="PTHR12461:SF106">
    <property type="entry name" value="BIFUNCTIONAL PEPTIDASE AND ARGINYL-HYDROXYLASE JMJD5"/>
    <property type="match status" value="1"/>
</dbReference>
<keyword evidence="5" id="KW-0223">Dioxygenase</keyword>
<keyword evidence="12" id="KW-0131">Cell cycle</keyword>
<keyword evidence="3" id="KW-0479">Metal-binding</keyword>
<keyword evidence="8" id="KW-0805">Transcription regulation</keyword>
<dbReference type="GO" id="GO:0031648">
    <property type="term" value="P:protein destabilization"/>
    <property type="evidence" value="ECO:0007669"/>
    <property type="project" value="UniProtKB-ARBA"/>
</dbReference>
<dbReference type="AlphaFoldDB" id="A0A8C0HHB8"/>
<evidence type="ECO:0000256" key="5">
    <source>
        <dbReference type="ARBA" id="ARBA00022964"/>
    </source>
</evidence>
<dbReference type="InterPro" id="IPR056520">
    <property type="entry name" value="ARM_KDM8_N"/>
</dbReference>
<sequence>LSEGGVTRQGRSGNTLWADIRALLPNTKEDLKLDFSEKVEESVISLLQQARDLLYGAESLCSGSTRETCLQVSEIIIDYSWEKLNIGTWRDVDKDWRRVYSYGCLFKVLCMCNEQGSIADTIRICDMGLLMGASILDNILVRIINVLQKHLTYGKRSAEEDTKEGQRKVAALNVLAHHSIPRLHCPSLEHFRENYMIPTKPVILEGIVDHWPCMKKWSLDYLRQIAGCRTVPVEVGSRYTDEEWSQTLMTVNDFIDQYINSIGYLAQHQLFDQIPELKQDICIPDYCSLGEGEEDNITINAWFGPEGTISPLHQDPQQNFLVQVIGRKYIRLYSPQESENLYPHETQILHNTSQVDVEDPDLVKFPKFERAAFQACILTPGQVLFIPVKYWHYVRSLDVSFSVSFWWL</sequence>
<keyword evidence="10" id="KW-0804">Transcription</keyword>
<dbReference type="GO" id="GO:0005634">
    <property type="term" value="C:nucleus"/>
    <property type="evidence" value="ECO:0007669"/>
    <property type="project" value="UniProtKB-SubCell"/>
</dbReference>
<name>A0A8C0HHB8_CHEAB</name>
<dbReference type="PANTHER" id="PTHR12461">
    <property type="entry name" value="HYPOXIA-INDUCIBLE FACTOR 1 ALPHA INHIBITOR-RELATED"/>
    <property type="match status" value="1"/>
</dbReference>
<evidence type="ECO:0000256" key="13">
    <source>
        <dbReference type="ARBA" id="ARBA00049800"/>
    </source>
</evidence>
<reference evidence="15" key="2">
    <citation type="submission" date="2025-09" db="UniProtKB">
        <authorList>
            <consortium name="Ensembl"/>
        </authorList>
    </citation>
    <scope>IDENTIFICATION</scope>
</reference>
<evidence type="ECO:0000256" key="8">
    <source>
        <dbReference type="ARBA" id="ARBA00023015"/>
    </source>
</evidence>
<dbReference type="Gene3D" id="2.60.120.650">
    <property type="entry name" value="Cupin"/>
    <property type="match status" value="1"/>
</dbReference>
<dbReference type="InterPro" id="IPR003347">
    <property type="entry name" value="JmjC_dom"/>
</dbReference>
<evidence type="ECO:0000313" key="16">
    <source>
        <dbReference type="Proteomes" id="UP000694404"/>
    </source>
</evidence>
<dbReference type="PROSITE" id="PS51184">
    <property type="entry name" value="JMJC"/>
    <property type="match status" value="1"/>
</dbReference>
<evidence type="ECO:0000256" key="4">
    <source>
        <dbReference type="ARBA" id="ARBA00022853"/>
    </source>
</evidence>
<keyword evidence="4" id="KW-0156">Chromatin regulator</keyword>
<dbReference type="GO" id="GO:0046872">
    <property type="term" value="F:metal ion binding"/>
    <property type="evidence" value="ECO:0007669"/>
    <property type="project" value="UniProtKB-KW"/>
</dbReference>
<proteinExistence type="predicted"/>
<organism evidence="15 16">
    <name type="scientific">Chelonoidis abingdonii</name>
    <name type="common">Abingdon island giant tortoise</name>
    <name type="synonym">Testudo abingdonii</name>
    <dbReference type="NCBI Taxonomy" id="106734"/>
    <lineage>
        <taxon>Eukaryota</taxon>
        <taxon>Metazoa</taxon>
        <taxon>Chordata</taxon>
        <taxon>Craniata</taxon>
        <taxon>Vertebrata</taxon>
        <taxon>Euteleostomi</taxon>
        <taxon>Archelosauria</taxon>
        <taxon>Testudinata</taxon>
        <taxon>Testudines</taxon>
        <taxon>Cryptodira</taxon>
        <taxon>Durocryptodira</taxon>
        <taxon>Testudinoidea</taxon>
        <taxon>Testudinidae</taxon>
        <taxon>Chelonoidis</taxon>
    </lineage>
</organism>